<organism evidence="4 5">
    <name type="scientific">Nocardia kruczakiae</name>
    <dbReference type="NCBI Taxonomy" id="261477"/>
    <lineage>
        <taxon>Bacteria</taxon>
        <taxon>Bacillati</taxon>
        <taxon>Actinomycetota</taxon>
        <taxon>Actinomycetes</taxon>
        <taxon>Mycobacteriales</taxon>
        <taxon>Nocardiaceae</taxon>
        <taxon>Nocardia</taxon>
    </lineage>
</organism>
<sequence length="306" mass="31710">MTHVDNPATELDRAEALNRARTSFASVFGDGRLSLAQLRGNLDAMMLEPALAEDVSVIESTIEGVPVLRVSAGTGIGDDVLVWLHGGGYVMGSAHGYRHAAAALSRAMGAVVIVPDYRLAPEFPFPAALDDATRILGAVIAEFGAEHTVLGGDSAGGGLTVATLIASRDSGSPLPAAAAVVSPLADFTVSGVTVVTNRATDPVITERDLGLLAATYLQGHDRSDPLASPVFGDLAGLPPMLLLASDSEILLHDAVRIHEAVQPTGGSSTLSVHPDTCHAWTLFTDFLPQAREGVAEIAGFLRKVLP</sequence>
<evidence type="ECO:0000313" key="4">
    <source>
        <dbReference type="EMBL" id="MDR7173029.1"/>
    </source>
</evidence>
<protein>
    <submittedName>
        <fullName evidence="4">Acetyl esterase/lipase</fullName>
    </submittedName>
</protein>
<dbReference type="EMBL" id="JAVDWW010000017">
    <property type="protein sequence ID" value="MDR7173029.1"/>
    <property type="molecule type" value="Genomic_DNA"/>
</dbReference>
<dbReference type="SUPFAM" id="SSF53474">
    <property type="entry name" value="alpha/beta-Hydrolases"/>
    <property type="match status" value="1"/>
</dbReference>
<dbReference type="Gene3D" id="3.40.50.1820">
    <property type="entry name" value="alpha/beta hydrolase"/>
    <property type="match status" value="1"/>
</dbReference>
<accession>A0ABU1XRL9</accession>
<dbReference type="Proteomes" id="UP001251217">
    <property type="component" value="Unassembled WGS sequence"/>
</dbReference>
<evidence type="ECO:0000256" key="1">
    <source>
        <dbReference type="ARBA" id="ARBA00010515"/>
    </source>
</evidence>
<reference evidence="4 5" key="1">
    <citation type="submission" date="2023-07" db="EMBL/GenBank/DDBJ databases">
        <title>Sorghum-associated microbial communities from plants grown in Nebraska, USA.</title>
        <authorList>
            <person name="Schachtman D."/>
        </authorList>
    </citation>
    <scope>NUCLEOTIDE SEQUENCE [LARGE SCALE GENOMIC DNA]</scope>
    <source>
        <strain evidence="4 5">4272</strain>
    </source>
</reference>
<evidence type="ECO:0000259" key="3">
    <source>
        <dbReference type="Pfam" id="PF07859"/>
    </source>
</evidence>
<keyword evidence="2" id="KW-0378">Hydrolase</keyword>
<dbReference type="InterPro" id="IPR029058">
    <property type="entry name" value="AB_hydrolase_fold"/>
</dbReference>
<feature type="domain" description="Alpha/beta hydrolase fold-3" evidence="3">
    <location>
        <begin position="81"/>
        <end position="281"/>
    </location>
</feature>
<name>A0ABU1XRL9_9NOCA</name>
<dbReference type="PANTHER" id="PTHR48081:SF30">
    <property type="entry name" value="ACETYL-HYDROLASE LIPR-RELATED"/>
    <property type="match status" value="1"/>
</dbReference>
<comment type="caution">
    <text evidence="4">The sequence shown here is derived from an EMBL/GenBank/DDBJ whole genome shotgun (WGS) entry which is preliminary data.</text>
</comment>
<evidence type="ECO:0000256" key="2">
    <source>
        <dbReference type="ARBA" id="ARBA00022801"/>
    </source>
</evidence>
<dbReference type="Pfam" id="PF07859">
    <property type="entry name" value="Abhydrolase_3"/>
    <property type="match status" value="1"/>
</dbReference>
<dbReference type="InterPro" id="IPR050300">
    <property type="entry name" value="GDXG_lipolytic_enzyme"/>
</dbReference>
<dbReference type="PANTHER" id="PTHR48081">
    <property type="entry name" value="AB HYDROLASE SUPERFAMILY PROTEIN C4A8.06C"/>
    <property type="match status" value="1"/>
</dbReference>
<dbReference type="RefSeq" id="WP_310408504.1">
    <property type="nucleotide sequence ID" value="NZ_JAVDWW010000017.1"/>
</dbReference>
<gene>
    <name evidence="4" type="ORF">J2W56_006795</name>
</gene>
<dbReference type="InterPro" id="IPR013094">
    <property type="entry name" value="AB_hydrolase_3"/>
</dbReference>
<keyword evidence="5" id="KW-1185">Reference proteome</keyword>
<proteinExistence type="inferred from homology"/>
<evidence type="ECO:0000313" key="5">
    <source>
        <dbReference type="Proteomes" id="UP001251217"/>
    </source>
</evidence>
<comment type="similarity">
    <text evidence="1">Belongs to the 'GDXG' lipolytic enzyme family.</text>
</comment>